<feature type="region of interest" description="Disordered" evidence="1">
    <location>
        <begin position="94"/>
        <end position="130"/>
    </location>
</feature>
<evidence type="ECO:0000313" key="3">
    <source>
        <dbReference type="Proteomes" id="UP001293254"/>
    </source>
</evidence>
<feature type="non-terminal residue" evidence="2">
    <location>
        <position position="130"/>
    </location>
</feature>
<dbReference type="PANTHER" id="PTHR35483">
    <property type="entry name" value="NUCLEUSENVELOPE PROTEIN"/>
    <property type="match status" value="1"/>
</dbReference>
<reference evidence="2" key="2">
    <citation type="journal article" date="2024" name="Plant">
        <title>Genomic evolution and insights into agronomic trait innovations of Sesamum species.</title>
        <authorList>
            <person name="Miao H."/>
            <person name="Wang L."/>
            <person name="Qu L."/>
            <person name="Liu H."/>
            <person name="Sun Y."/>
            <person name="Le M."/>
            <person name="Wang Q."/>
            <person name="Wei S."/>
            <person name="Zheng Y."/>
            <person name="Lin W."/>
            <person name="Duan Y."/>
            <person name="Cao H."/>
            <person name="Xiong S."/>
            <person name="Wang X."/>
            <person name="Wei L."/>
            <person name="Li C."/>
            <person name="Ma Q."/>
            <person name="Ju M."/>
            <person name="Zhao R."/>
            <person name="Li G."/>
            <person name="Mu C."/>
            <person name="Tian Q."/>
            <person name="Mei H."/>
            <person name="Zhang T."/>
            <person name="Gao T."/>
            <person name="Zhang H."/>
        </authorList>
    </citation>
    <scope>NUCLEOTIDE SEQUENCE</scope>
    <source>
        <strain evidence="2">3651</strain>
    </source>
</reference>
<feature type="compositionally biased region" description="Basic and acidic residues" evidence="1">
    <location>
        <begin position="100"/>
        <end position="119"/>
    </location>
</feature>
<comment type="caution">
    <text evidence="2">The sequence shown here is derived from an EMBL/GenBank/DDBJ whole genome shotgun (WGS) entry which is preliminary data.</text>
</comment>
<proteinExistence type="predicted"/>
<protein>
    <submittedName>
        <fullName evidence="2">Uncharacterized protein</fullName>
    </submittedName>
</protein>
<accession>A0AAE1YLL0</accession>
<evidence type="ECO:0000256" key="1">
    <source>
        <dbReference type="SAM" id="MobiDB-lite"/>
    </source>
</evidence>
<feature type="region of interest" description="Disordered" evidence="1">
    <location>
        <begin position="1"/>
        <end position="23"/>
    </location>
</feature>
<reference evidence="2" key="1">
    <citation type="submission" date="2020-06" db="EMBL/GenBank/DDBJ databases">
        <authorList>
            <person name="Li T."/>
            <person name="Hu X."/>
            <person name="Zhang T."/>
            <person name="Song X."/>
            <person name="Zhang H."/>
            <person name="Dai N."/>
            <person name="Sheng W."/>
            <person name="Hou X."/>
            <person name="Wei L."/>
        </authorList>
    </citation>
    <scope>NUCLEOTIDE SEQUENCE</scope>
    <source>
        <strain evidence="2">3651</strain>
        <tissue evidence="2">Leaf</tissue>
    </source>
</reference>
<evidence type="ECO:0000313" key="2">
    <source>
        <dbReference type="EMBL" id="KAK4432217.1"/>
    </source>
</evidence>
<dbReference type="PANTHER" id="PTHR35483:SF1">
    <property type="entry name" value="GLYCINE-RICH PROTEIN-RELATED"/>
    <property type="match status" value="1"/>
</dbReference>
<dbReference type="AlphaFoldDB" id="A0AAE1YLL0"/>
<gene>
    <name evidence="2" type="ORF">Salat_0983800</name>
</gene>
<dbReference type="Proteomes" id="UP001293254">
    <property type="component" value="Unassembled WGS sequence"/>
</dbReference>
<sequence length="130" mass="14345">YQQAGIVCLSGGKGNSENGNESPWKALEKAVGNFKKDRSIEDVLRQQIEKQEYYDDGGNDGKRPGGGGGGGDGDGDYESKDESLSRIWDEFVSLQTSNEHPSKVSHELMEEVLREDEKKRSVRRPVLVGT</sequence>
<feature type="compositionally biased region" description="Basic and acidic residues" evidence="1">
    <location>
        <begin position="50"/>
        <end position="63"/>
    </location>
</feature>
<feature type="region of interest" description="Disordered" evidence="1">
    <location>
        <begin position="50"/>
        <end position="82"/>
    </location>
</feature>
<dbReference type="EMBL" id="JACGWO010000003">
    <property type="protein sequence ID" value="KAK4432217.1"/>
    <property type="molecule type" value="Genomic_DNA"/>
</dbReference>
<keyword evidence="3" id="KW-1185">Reference proteome</keyword>
<dbReference type="GO" id="GO:0009507">
    <property type="term" value="C:chloroplast"/>
    <property type="evidence" value="ECO:0007669"/>
    <property type="project" value="TreeGrafter"/>
</dbReference>
<name>A0AAE1YLL0_9LAMI</name>
<organism evidence="2 3">
    <name type="scientific">Sesamum alatum</name>
    <dbReference type="NCBI Taxonomy" id="300844"/>
    <lineage>
        <taxon>Eukaryota</taxon>
        <taxon>Viridiplantae</taxon>
        <taxon>Streptophyta</taxon>
        <taxon>Embryophyta</taxon>
        <taxon>Tracheophyta</taxon>
        <taxon>Spermatophyta</taxon>
        <taxon>Magnoliopsida</taxon>
        <taxon>eudicotyledons</taxon>
        <taxon>Gunneridae</taxon>
        <taxon>Pentapetalae</taxon>
        <taxon>asterids</taxon>
        <taxon>lamiids</taxon>
        <taxon>Lamiales</taxon>
        <taxon>Pedaliaceae</taxon>
        <taxon>Sesamum</taxon>
    </lineage>
</organism>